<sequence>MKQEQGPAMVPDCRVFVFSFNRGPYLKNCIDSILRHAPGLTVTVVDDGSTDPETVQVLAALPVTVVTPRAERVGRHGGLYANMQWALETCDSTLALFMQDDVQMVRDLAADDWQALQAFFDADPGHAFVHPCFPMGPRKPRSRHEYKPWPPFRGYCNDNGAADQSERSRRWVYDVTLCHAPRLRAAGWAFGPTERENSKRAAGLFAPMLHFADPFICQLPEVATLRFGRRTLGARLAEYLSGEDVKSFAPMTGAEIAALKTRPLNTITLAEDVLRPVNPGVRRPFVHKGVNRRWYTRALNKLELAFRRRA</sequence>
<protein>
    <submittedName>
        <fullName evidence="2">Glycosyltransferase involved in cell wall biosynthesis</fullName>
    </submittedName>
</protein>
<dbReference type="InterPro" id="IPR029044">
    <property type="entry name" value="Nucleotide-diphossugar_trans"/>
</dbReference>
<evidence type="ECO:0000259" key="1">
    <source>
        <dbReference type="Pfam" id="PF00535"/>
    </source>
</evidence>
<keyword evidence="3" id="KW-1185">Reference proteome</keyword>
<evidence type="ECO:0000313" key="3">
    <source>
        <dbReference type="Proteomes" id="UP000585681"/>
    </source>
</evidence>
<dbReference type="RefSeq" id="WP_082386591.1">
    <property type="nucleotide sequence ID" value="NZ_JACIEQ010000002.1"/>
</dbReference>
<gene>
    <name evidence="2" type="ORF">GGR17_002120</name>
</gene>
<dbReference type="AlphaFoldDB" id="A0A840C8Q3"/>
<dbReference type="Proteomes" id="UP000585681">
    <property type="component" value="Unassembled WGS sequence"/>
</dbReference>
<evidence type="ECO:0000313" key="2">
    <source>
        <dbReference type="EMBL" id="MBB4022311.1"/>
    </source>
</evidence>
<dbReference type="Gene3D" id="3.90.550.10">
    <property type="entry name" value="Spore Coat Polysaccharide Biosynthesis Protein SpsA, Chain A"/>
    <property type="match status" value="1"/>
</dbReference>
<feature type="domain" description="Glycosyltransferase 2-like" evidence="1">
    <location>
        <begin position="15"/>
        <end position="122"/>
    </location>
</feature>
<dbReference type="InterPro" id="IPR001173">
    <property type="entry name" value="Glyco_trans_2-like"/>
</dbReference>
<accession>A0A840C8Q3</accession>
<dbReference type="SUPFAM" id="SSF53448">
    <property type="entry name" value="Nucleotide-diphospho-sugar transferases"/>
    <property type="match status" value="1"/>
</dbReference>
<dbReference type="CDD" id="cd00761">
    <property type="entry name" value="Glyco_tranf_GTA_type"/>
    <property type="match status" value="1"/>
</dbReference>
<organism evidence="2 3">
    <name type="scientific">Actibacterium naphthalenivorans</name>
    <dbReference type="NCBI Taxonomy" id="1614693"/>
    <lineage>
        <taxon>Bacteria</taxon>
        <taxon>Pseudomonadati</taxon>
        <taxon>Pseudomonadota</taxon>
        <taxon>Alphaproteobacteria</taxon>
        <taxon>Rhodobacterales</taxon>
        <taxon>Roseobacteraceae</taxon>
        <taxon>Actibacterium</taxon>
    </lineage>
</organism>
<keyword evidence="2" id="KW-0808">Transferase</keyword>
<dbReference type="GO" id="GO:0016740">
    <property type="term" value="F:transferase activity"/>
    <property type="evidence" value="ECO:0007669"/>
    <property type="project" value="UniProtKB-KW"/>
</dbReference>
<dbReference type="Pfam" id="PF00535">
    <property type="entry name" value="Glycos_transf_2"/>
    <property type="match status" value="1"/>
</dbReference>
<name>A0A840C8Q3_9RHOB</name>
<dbReference type="EMBL" id="JACIEQ010000002">
    <property type="protein sequence ID" value="MBB4022311.1"/>
    <property type="molecule type" value="Genomic_DNA"/>
</dbReference>
<comment type="caution">
    <text evidence="2">The sequence shown here is derived from an EMBL/GenBank/DDBJ whole genome shotgun (WGS) entry which is preliminary data.</text>
</comment>
<reference evidence="2" key="1">
    <citation type="submission" date="2020-08" db="EMBL/GenBank/DDBJ databases">
        <title>Genomic Encyclopedia of Type Strains, Phase IV (KMG-IV): sequencing the most valuable type-strain genomes for metagenomic binning, comparative biology and taxonomic classification.</title>
        <authorList>
            <person name="Goeker M."/>
        </authorList>
    </citation>
    <scope>NUCLEOTIDE SEQUENCE [LARGE SCALE GENOMIC DNA]</scope>
    <source>
        <strain evidence="2">DSM 105040</strain>
    </source>
</reference>
<proteinExistence type="predicted"/>